<feature type="compositionally biased region" description="Gly residues" evidence="1">
    <location>
        <begin position="24"/>
        <end position="42"/>
    </location>
</feature>
<dbReference type="OrthoDB" id="4504900at2759"/>
<sequence>MSQNRLPGSTRGGASAQPTPANNSGGGSGWGDEGYPKGGGLGTANQTTSSDDGVPSEILTPPALQGISQQKQAAEQKFMSRWDEGHDQREGTCATEDHSFMGTKPGGSDALPGWNVLKDKLGFLYPE</sequence>
<dbReference type="EMBL" id="AP024432">
    <property type="protein sequence ID" value="BCS04803.1"/>
    <property type="molecule type" value="Genomic_DNA"/>
</dbReference>
<dbReference type="Proteomes" id="UP000075230">
    <property type="component" value="Unassembled WGS sequence"/>
</dbReference>
<reference evidence="2" key="4">
    <citation type="submission" date="2021-02" db="EMBL/GenBank/DDBJ databases">
        <title>Aspergillus luchuensis mut. kawachii IFO 4304 genome sequence.</title>
        <authorList>
            <person name="Mori K."/>
            <person name="Kadooka C."/>
            <person name="Goto M."/>
            <person name="Futagami T."/>
        </authorList>
    </citation>
    <scope>NUCLEOTIDE SEQUENCE</scope>
    <source>
        <strain evidence="2">IFO 4308</strain>
    </source>
</reference>
<accession>A0A146FQS2</accession>
<keyword evidence="5" id="KW-1185">Reference proteome</keyword>
<dbReference type="KEGG" id="aluc:AKAW2_80604A"/>
<reference evidence="2" key="3">
    <citation type="submission" date="2021-01" db="EMBL/GenBank/DDBJ databases">
        <authorList>
            <consortium name="Aspergillus luchuensis mut. kawachii IFO 4304 genome sequencing consortium"/>
            <person name="Kazuki M."/>
            <person name="Futagami T."/>
        </authorList>
    </citation>
    <scope>NUCLEOTIDE SEQUENCE</scope>
    <source>
        <strain evidence="2">IFO 4308</strain>
    </source>
</reference>
<organism evidence="3 4">
    <name type="scientific">Aspergillus kawachii</name>
    <name type="common">White koji mold</name>
    <name type="synonym">Aspergillus awamori var. kawachi</name>
    <dbReference type="NCBI Taxonomy" id="1069201"/>
    <lineage>
        <taxon>Eukaryota</taxon>
        <taxon>Fungi</taxon>
        <taxon>Dikarya</taxon>
        <taxon>Ascomycota</taxon>
        <taxon>Pezizomycotina</taxon>
        <taxon>Eurotiomycetes</taxon>
        <taxon>Eurotiomycetidae</taxon>
        <taxon>Eurotiales</taxon>
        <taxon>Aspergillaceae</taxon>
        <taxon>Aspergillus</taxon>
        <taxon>Aspergillus subgen. Circumdati</taxon>
    </lineage>
</organism>
<name>A0A146FQS2_ASPKA</name>
<feature type="compositionally biased region" description="Basic and acidic residues" evidence="1">
    <location>
        <begin position="78"/>
        <end position="99"/>
    </location>
</feature>
<reference evidence="3 4" key="1">
    <citation type="journal article" date="2016" name="DNA Res.">
        <title>Genome sequence of Aspergillus luchuensis NBRC 4314.</title>
        <authorList>
            <person name="Yamada O."/>
            <person name="Machida M."/>
            <person name="Hosoyama A."/>
            <person name="Goto M."/>
            <person name="Takahashi T."/>
            <person name="Futagami T."/>
            <person name="Yamagata Y."/>
            <person name="Takeuchi M."/>
            <person name="Kobayashi T."/>
            <person name="Koike H."/>
            <person name="Abe K."/>
            <person name="Asai K."/>
            <person name="Arita M."/>
            <person name="Fujita N."/>
            <person name="Fukuda K."/>
            <person name="Higa K."/>
            <person name="Horikawa H."/>
            <person name="Ishikawa T."/>
            <person name="Jinno K."/>
            <person name="Kato Y."/>
            <person name="Kirimura K."/>
            <person name="Mizutani O."/>
            <person name="Nakasone K."/>
            <person name="Sano M."/>
            <person name="Shiraishi Y."/>
            <person name="Tsukahara M."/>
            <person name="Gomi K."/>
        </authorList>
    </citation>
    <scope>NUCLEOTIDE SEQUENCE [LARGE SCALE GENOMIC DNA]</scope>
    <source>
        <strain evidence="3 4">RIB 2604</strain>
    </source>
</reference>
<dbReference type="VEuPathDB" id="FungiDB:ASPFODRAFT_41498"/>
<reference evidence="4" key="2">
    <citation type="submission" date="2016-02" db="EMBL/GenBank/DDBJ databases">
        <title>Genome sequencing of Aspergillus luchuensis NBRC 4314.</title>
        <authorList>
            <person name="Yamada O."/>
        </authorList>
    </citation>
    <scope>NUCLEOTIDE SEQUENCE [LARGE SCALE GENOMIC DNA]</scope>
    <source>
        <strain evidence="4">RIB 2604</strain>
    </source>
</reference>
<protein>
    <submittedName>
        <fullName evidence="3">Similar to An11g06780</fullName>
    </submittedName>
</protein>
<evidence type="ECO:0000313" key="2">
    <source>
        <dbReference type="EMBL" id="BCS04803.1"/>
    </source>
</evidence>
<evidence type="ECO:0000313" key="5">
    <source>
        <dbReference type="Proteomes" id="UP000661280"/>
    </source>
</evidence>
<dbReference type="Proteomes" id="UP000661280">
    <property type="component" value="Chromosome 8"/>
</dbReference>
<dbReference type="AlphaFoldDB" id="A0A146FQS2"/>
<evidence type="ECO:0000256" key="1">
    <source>
        <dbReference type="SAM" id="MobiDB-lite"/>
    </source>
</evidence>
<feature type="region of interest" description="Disordered" evidence="1">
    <location>
        <begin position="1"/>
        <end position="110"/>
    </location>
</feature>
<dbReference type="RefSeq" id="XP_041548565.1">
    <property type="nucleotide sequence ID" value="XM_041681642.1"/>
</dbReference>
<evidence type="ECO:0000313" key="4">
    <source>
        <dbReference type="Proteomes" id="UP000075230"/>
    </source>
</evidence>
<evidence type="ECO:0000313" key="3">
    <source>
        <dbReference type="EMBL" id="GAT27958.1"/>
    </source>
</evidence>
<proteinExistence type="predicted"/>
<dbReference type="GeneID" id="64966124"/>
<dbReference type="EMBL" id="BCWF01000024">
    <property type="protein sequence ID" value="GAT27958.1"/>
    <property type="molecule type" value="Genomic_DNA"/>
</dbReference>
<gene>
    <name evidence="2" type="ORF">AKAW2_80604A</name>
    <name evidence="3" type="ORF">RIB2604_02500330</name>
</gene>